<dbReference type="GO" id="GO:0019450">
    <property type="term" value="P:L-cysteine catabolic process to pyruvate"/>
    <property type="evidence" value="ECO:0007669"/>
    <property type="project" value="TreeGrafter"/>
</dbReference>
<feature type="region of interest" description="Disordered" evidence="8">
    <location>
        <begin position="1"/>
        <end position="22"/>
    </location>
</feature>
<evidence type="ECO:0000313" key="9">
    <source>
        <dbReference type="EMBL" id="RVV96965.1"/>
    </source>
</evidence>
<dbReference type="OrthoDB" id="9805807at2"/>
<dbReference type="GO" id="GO:0019346">
    <property type="term" value="P:transsulfuration"/>
    <property type="evidence" value="ECO:0007669"/>
    <property type="project" value="InterPro"/>
</dbReference>
<sequence>MKRETKLMHYGRTATPGPANPPIMRASTILHDTVESYRATKAARATDDAVLSYGRRGTTTAHQLAAALADLEEAEACFLFPTGVAAVAGALTPYLGAGDHLLVVDTIFPATRSYCDTVLARNGVEVDYFPWDTIDLSDYVRPNTRMVLAESPASQSYEVMDLPALCRDAHDRGLIVATDNTYGSSWLYRPLALGCDLSIVAGTKYIGGHADTMMGAVAARGPAVDALRRHTAMTGQTLGPDDAYACLRGLRTLGLRMERHGENADRLVAWFQTRPEVAEVLHPGLPGHPGSRIWARDACGCNGLLTVGFREGFDAEAFVDRLRLFSVGSSWGGFESLAMPAAPDSGRRFPRPDRGAGQMIRFHAGLEHACDLIADLEASFDRA</sequence>
<dbReference type="Gene3D" id="3.90.1150.10">
    <property type="entry name" value="Aspartate Aminotransferase, domain 1"/>
    <property type="match status" value="1"/>
</dbReference>
<evidence type="ECO:0000256" key="2">
    <source>
        <dbReference type="ARBA" id="ARBA00009077"/>
    </source>
</evidence>
<dbReference type="PANTHER" id="PTHR43500:SF1">
    <property type="entry name" value="CYSTATHIONINE BETA-LYASE-RELATED"/>
    <property type="match status" value="1"/>
</dbReference>
<evidence type="ECO:0000256" key="7">
    <source>
        <dbReference type="RuleBase" id="RU362118"/>
    </source>
</evidence>
<dbReference type="NCBIfam" id="TIGR01324">
    <property type="entry name" value="cysta_beta_ly_B"/>
    <property type="match status" value="1"/>
</dbReference>
<dbReference type="AlphaFoldDB" id="A0A438AEB5"/>
<dbReference type="GO" id="GO:0030170">
    <property type="term" value="F:pyridoxal phosphate binding"/>
    <property type="evidence" value="ECO:0007669"/>
    <property type="project" value="InterPro"/>
</dbReference>
<accession>A0A438AEB5</accession>
<keyword evidence="3 6" id="KW-0663">Pyridoxal phosphate</keyword>
<evidence type="ECO:0000313" key="10">
    <source>
        <dbReference type="Proteomes" id="UP000285908"/>
    </source>
</evidence>
<name>A0A438AEB5_9RHOB</name>
<keyword evidence="10" id="KW-1185">Reference proteome</keyword>
<dbReference type="Gene3D" id="3.40.640.10">
    <property type="entry name" value="Type I PLP-dependent aspartate aminotransferase-like (Major domain)"/>
    <property type="match status" value="1"/>
</dbReference>
<dbReference type="PANTHER" id="PTHR43500">
    <property type="entry name" value="CYSTATHIONINE BETA-LYASE-RELATED"/>
    <property type="match status" value="1"/>
</dbReference>
<protein>
    <submittedName>
        <fullName evidence="9">Cystathionine beta-lyase</fullName>
        <ecNumber evidence="9">4.4.1.8</ecNumber>
    </submittedName>
</protein>
<comment type="catalytic activity">
    <reaction evidence="5">
        <text>L,L-cystathionine + H2O = L-homocysteine + pyruvate + NH4(+)</text>
        <dbReference type="Rhea" id="RHEA:13965"/>
        <dbReference type="ChEBI" id="CHEBI:15361"/>
        <dbReference type="ChEBI" id="CHEBI:15377"/>
        <dbReference type="ChEBI" id="CHEBI:28938"/>
        <dbReference type="ChEBI" id="CHEBI:58161"/>
        <dbReference type="ChEBI" id="CHEBI:58199"/>
    </reaction>
</comment>
<dbReference type="EMBL" id="RQXX01000007">
    <property type="protein sequence ID" value="RVV96965.1"/>
    <property type="molecule type" value="Genomic_DNA"/>
</dbReference>
<organism evidence="9 10">
    <name type="scientific">Mesobaculum littorinae</name>
    <dbReference type="NCBI Taxonomy" id="2486419"/>
    <lineage>
        <taxon>Bacteria</taxon>
        <taxon>Pseudomonadati</taxon>
        <taxon>Pseudomonadota</taxon>
        <taxon>Alphaproteobacteria</taxon>
        <taxon>Rhodobacterales</taxon>
        <taxon>Roseobacteraceae</taxon>
        <taxon>Mesobaculum</taxon>
    </lineage>
</organism>
<dbReference type="SUPFAM" id="SSF53383">
    <property type="entry name" value="PLP-dependent transferases"/>
    <property type="match status" value="1"/>
</dbReference>
<evidence type="ECO:0000256" key="5">
    <source>
        <dbReference type="ARBA" id="ARBA00047517"/>
    </source>
</evidence>
<dbReference type="InterPro" id="IPR015424">
    <property type="entry name" value="PyrdxlP-dep_Trfase"/>
</dbReference>
<evidence type="ECO:0000256" key="3">
    <source>
        <dbReference type="ARBA" id="ARBA00022898"/>
    </source>
</evidence>
<dbReference type="InterPro" id="IPR000277">
    <property type="entry name" value="Cys/Met-Metab_PyrdxlP-dep_enz"/>
</dbReference>
<comment type="caution">
    <text evidence="9">The sequence shown here is derived from an EMBL/GenBank/DDBJ whole genome shotgun (WGS) entry which is preliminary data.</text>
</comment>
<dbReference type="InterPro" id="IPR006233">
    <property type="entry name" value="Cys_b_lyase_bac"/>
</dbReference>
<keyword evidence="4 9" id="KW-0456">Lyase</keyword>
<feature type="modified residue" description="N6-(pyridoxal phosphate)lysine" evidence="6">
    <location>
        <position position="204"/>
    </location>
</feature>
<dbReference type="GO" id="GO:0047804">
    <property type="term" value="F:cysteine-S-conjugate beta-lyase activity"/>
    <property type="evidence" value="ECO:0007669"/>
    <property type="project" value="InterPro"/>
</dbReference>
<comment type="similarity">
    <text evidence="2 7">Belongs to the trans-sulfuration enzymes family.</text>
</comment>
<reference evidence="9 10" key="1">
    <citation type="submission" date="2018-11" db="EMBL/GenBank/DDBJ databases">
        <title>Mesobaculum littorinae gen. nov., sp. nov., isolated from Littorina scabra that represents a novel genus of the order Rhodobacteraceae.</title>
        <authorList>
            <person name="Li F."/>
        </authorList>
    </citation>
    <scope>NUCLEOTIDE SEQUENCE [LARGE SCALE GENOMIC DNA]</scope>
    <source>
        <strain evidence="9 10">M0103</strain>
    </source>
</reference>
<dbReference type="InterPro" id="IPR015422">
    <property type="entry name" value="PyrdxlP-dep_Trfase_small"/>
</dbReference>
<evidence type="ECO:0000256" key="6">
    <source>
        <dbReference type="PIRSR" id="PIRSR001434-2"/>
    </source>
</evidence>
<dbReference type="Proteomes" id="UP000285908">
    <property type="component" value="Unassembled WGS sequence"/>
</dbReference>
<dbReference type="PIRSF" id="PIRSF001434">
    <property type="entry name" value="CGS"/>
    <property type="match status" value="1"/>
</dbReference>
<evidence type="ECO:0000256" key="8">
    <source>
        <dbReference type="SAM" id="MobiDB-lite"/>
    </source>
</evidence>
<dbReference type="FunFam" id="3.40.640.10:FF:000046">
    <property type="entry name" value="Cystathionine gamma-lyase"/>
    <property type="match status" value="1"/>
</dbReference>
<comment type="cofactor">
    <cofactor evidence="1 7">
        <name>pyridoxal 5'-phosphate</name>
        <dbReference type="ChEBI" id="CHEBI:597326"/>
    </cofactor>
</comment>
<evidence type="ECO:0000256" key="4">
    <source>
        <dbReference type="ARBA" id="ARBA00023239"/>
    </source>
</evidence>
<dbReference type="EC" id="4.4.1.8" evidence="9"/>
<dbReference type="Pfam" id="PF01053">
    <property type="entry name" value="Cys_Met_Meta_PP"/>
    <property type="match status" value="1"/>
</dbReference>
<gene>
    <name evidence="9" type="primary">metC</name>
    <name evidence="9" type="ORF">EKE94_15950</name>
</gene>
<evidence type="ECO:0000256" key="1">
    <source>
        <dbReference type="ARBA" id="ARBA00001933"/>
    </source>
</evidence>
<proteinExistence type="inferred from homology"/>
<dbReference type="InterPro" id="IPR015421">
    <property type="entry name" value="PyrdxlP-dep_Trfase_major"/>
</dbReference>